<dbReference type="Proteomes" id="UP001600888">
    <property type="component" value="Unassembled WGS sequence"/>
</dbReference>
<proteinExistence type="predicted"/>
<evidence type="ECO:0000313" key="3">
    <source>
        <dbReference type="Proteomes" id="UP001600888"/>
    </source>
</evidence>
<organism evidence="2 3">
    <name type="scientific">Diaporthe vaccinii</name>
    <dbReference type="NCBI Taxonomy" id="105482"/>
    <lineage>
        <taxon>Eukaryota</taxon>
        <taxon>Fungi</taxon>
        <taxon>Dikarya</taxon>
        <taxon>Ascomycota</taxon>
        <taxon>Pezizomycotina</taxon>
        <taxon>Sordariomycetes</taxon>
        <taxon>Sordariomycetidae</taxon>
        <taxon>Diaporthales</taxon>
        <taxon>Diaporthaceae</taxon>
        <taxon>Diaporthe</taxon>
        <taxon>Diaporthe eres species complex</taxon>
    </lineage>
</organism>
<protein>
    <recommendedName>
        <fullName evidence="1">DUF7053 domain-containing protein</fullName>
    </recommendedName>
</protein>
<dbReference type="InterPro" id="IPR055481">
    <property type="entry name" value="DUF7053"/>
</dbReference>
<dbReference type="EMBL" id="JBAWTH010000185">
    <property type="protein sequence ID" value="KAL2273472.1"/>
    <property type="molecule type" value="Genomic_DNA"/>
</dbReference>
<name>A0ABR4DSW3_9PEZI</name>
<reference evidence="2 3" key="1">
    <citation type="submission" date="2024-03" db="EMBL/GenBank/DDBJ databases">
        <title>A high-quality draft genome sequence of Diaporthe vaccinii, a causative agent of upright dieback and viscid rot disease in cranberry plants.</title>
        <authorList>
            <person name="Sarrasin M."/>
            <person name="Lang B.F."/>
            <person name="Burger G."/>
        </authorList>
    </citation>
    <scope>NUCLEOTIDE SEQUENCE [LARGE SCALE GENOMIC DNA]</scope>
    <source>
        <strain evidence="2 3">IS7</strain>
    </source>
</reference>
<dbReference type="PANTHER" id="PTHR38117">
    <property type="entry name" value="NACHT AND WD40 DOMAIN PROTEIN"/>
    <property type="match status" value="1"/>
</dbReference>
<evidence type="ECO:0000259" key="1">
    <source>
        <dbReference type="Pfam" id="PF23155"/>
    </source>
</evidence>
<feature type="domain" description="DUF7053" evidence="1">
    <location>
        <begin position="3"/>
        <end position="160"/>
    </location>
</feature>
<accession>A0ABR4DSW3</accession>
<dbReference type="PANTHER" id="PTHR38117:SF1">
    <property type="entry name" value="DUF3074 DOMAIN-CONTAINING PROTEIN"/>
    <property type="match status" value="1"/>
</dbReference>
<comment type="caution">
    <text evidence="2">The sequence shown here is derived from an EMBL/GenBank/DDBJ whole genome shotgun (WGS) entry which is preliminary data.</text>
</comment>
<gene>
    <name evidence="2" type="ORF">FJTKL_04470</name>
</gene>
<dbReference type="Pfam" id="PF23155">
    <property type="entry name" value="DUF7053"/>
    <property type="match status" value="1"/>
</dbReference>
<sequence length="163" mass="17636">MGRFEITHSGPIPAGVDKEKAVAVLHDHDGYFRAAEHYKEHKELPNDSGADHKVPSAIQARSAGSAADVKVYAVRNDVPNPVFDSKVNTEYEVVDLVDGIWYRASSAMGVVNEGLWTVEEGTGGLELRVNIQVECNAMLKGLVKGQVQSGAEQIHKNLLAVMA</sequence>
<keyword evidence="3" id="KW-1185">Reference proteome</keyword>
<evidence type="ECO:0000313" key="2">
    <source>
        <dbReference type="EMBL" id="KAL2273472.1"/>
    </source>
</evidence>